<dbReference type="InterPro" id="IPR011344">
    <property type="entry name" value="ssDNA-bd"/>
</dbReference>
<evidence type="ECO:0000256" key="1">
    <source>
        <dbReference type="ARBA" id="ARBA00023125"/>
    </source>
</evidence>
<evidence type="ECO:0000313" key="5">
    <source>
        <dbReference type="EMBL" id="MVA77689.1"/>
    </source>
</evidence>
<dbReference type="Gene3D" id="2.40.50.140">
    <property type="entry name" value="Nucleic acid-binding proteins"/>
    <property type="match status" value="1"/>
</dbReference>
<feature type="region of interest" description="Disordered" evidence="4">
    <location>
        <begin position="1"/>
        <end position="52"/>
    </location>
</feature>
<accession>A0A6A9V298</accession>
<keyword evidence="1 2" id="KW-0238">DNA-binding</keyword>
<feature type="compositionally biased region" description="Polar residues" evidence="4">
    <location>
        <begin position="1"/>
        <end position="10"/>
    </location>
</feature>
<dbReference type="PROSITE" id="PS50935">
    <property type="entry name" value="SSB"/>
    <property type="match status" value="1"/>
</dbReference>
<name>A0A6A9V298_9ACTN</name>
<evidence type="ECO:0000256" key="4">
    <source>
        <dbReference type="SAM" id="MobiDB-lite"/>
    </source>
</evidence>
<dbReference type="Proteomes" id="UP000435304">
    <property type="component" value="Unassembled WGS sequence"/>
</dbReference>
<organism evidence="5 6">
    <name type="scientific">Auraticoccus cholistanensis</name>
    <dbReference type="NCBI Taxonomy" id="2656650"/>
    <lineage>
        <taxon>Bacteria</taxon>
        <taxon>Bacillati</taxon>
        <taxon>Actinomycetota</taxon>
        <taxon>Actinomycetes</taxon>
        <taxon>Propionibacteriales</taxon>
        <taxon>Propionibacteriaceae</taxon>
        <taxon>Auraticoccus</taxon>
    </lineage>
</organism>
<dbReference type="Pfam" id="PF00436">
    <property type="entry name" value="SSB"/>
    <property type="match status" value="1"/>
</dbReference>
<proteinExistence type="predicted"/>
<reference evidence="5 6" key="1">
    <citation type="submission" date="2019-12" db="EMBL/GenBank/DDBJ databases">
        <title>Auraticoccus cholistani sp. nov., an actinomycete isolated from soil of Cholistan desert.</title>
        <authorList>
            <person name="Cheema M.T."/>
        </authorList>
    </citation>
    <scope>NUCLEOTIDE SEQUENCE [LARGE SCALE GENOMIC DNA]</scope>
    <source>
        <strain evidence="5 6">F435</strain>
    </source>
</reference>
<gene>
    <name evidence="5" type="primary">ssb</name>
    <name evidence="5" type="ORF">GC722_16940</name>
</gene>
<sequence length="205" mass="22029">MPATAGTTQPHDVVHSPGGRRSAVHSPPLPGVRSSSRSTRWGQPPRRGAAVTREDAAMEAHLNMTGWVGTEVETRVTRAGQTTASFRLACTPRARRAGGEWGDLETSWLTVTCYRSLADNVRASVAKGDPVVVVGRLRTQAWVDADGQRQDRQVLEATAVGHDLTRGTAVFSRTERTVAEEEPDETLRDLILSVEADQASAPAPA</sequence>
<evidence type="ECO:0000256" key="3">
    <source>
        <dbReference type="RuleBase" id="RU000524"/>
    </source>
</evidence>
<keyword evidence="6" id="KW-1185">Reference proteome</keyword>
<evidence type="ECO:0000313" key="6">
    <source>
        <dbReference type="Proteomes" id="UP000435304"/>
    </source>
</evidence>
<dbReference type="GO" id="GO:0006260">
    <property type="term" value="P:DNA replication"/>
    <property type="evidence" value="ECO:0007669"/>
    <property type="project" value="InterPro"/>
</dbReference>
<dbReference type="GO" id="GO:0003697">
    <property type="term" value="F:single-stranded DNA binding"/>
    <property type="evidence" value="ECO:0007669"/>
    <property type="project" value="InterPro"/>
</dbReference>
<dbReference type="NCBIfam" id="TIGR00621">
    <property type="entry name" value="ssb"/>
    <property type="match status" value="1"/>
</dbReference>
<dbReference type="SUPFAM" id="SSF50249">
    <property type="entry name" value="Nucleic acid-binding proteins"/>
    <property type="match status" value="1"/>
</dbReference>
<dbReference type="AlphaFoldDB" id="A0A6A9V298"/>
<dbReference type="EMBL" id="WPCU01000010">
    <property type="protein sequence ID" value="MVA77689.1"/>
    <property type="molecule type" value="Genomic_DNA"/>
</dbReference>
<comment type="caution">
    <text evidence="5">The sequence shown here is derived from an EMBL/GenBank/DDBJ whole genome shotgun (WGS) entry which is preliminary data.</text>
</comment>
<dbReference type="InterPro" id="IPR000424">
    <property type="entry name" value="Primosome_PriB/ssb"/>
</dbReference>
<dbReference type="InterPro" id="IPR012340">
    <property type="entry name" value="NA-bd_OB-fold"/>
</dbReference>
<protein>
    <recommendedName>
        <fullName evidence="3">Single-stranded DNA-binding protein</fullName>
    </recommendedName>
</protein>
<evidence type="ECO:0000256" key="2">
    <source>
        <dbReference type="PROSITE-ProRule" id="PRU00252"/>
    </source>
</evidence>
<dbReference type="CDD" id="cd04496">
    <property type="entry name" value="SSB_OBF"/>
    <property type="match status" value="1"/>
</dbReference>